<reference evidence="5" key="4">
    <citation type="submission" date="2019-12" db="UniProtKB">
        <authorList>
            <consortium name="WormBaseParasite"/>
        </authorList>
    </citation>
    <scope>IDENTIFICATION</scope>
</reference>
<dbReference type="GeneID" id="6097340"/>
<dbReference type="WBParaSite" id="Bm1529.1">
    <property type="protein sequence ID" value="Bm1529.1"/>
    <property type="gene ID" value="WBGene00221790"/>
</dbReference>
<organism evidence="2">
    <name type="scientific">Brugia malayi</name>
    <name type="common">Filarial nematode worm</name>
    <dbReference type="NCBI Taxonomy" id="6279"/>
    <lineage>
        <taxon>Eukaryota</taxon>
        <taxon>Metazoa</taxon>
        <taxon>Ecdysozoa</taxon>
        <taxon>Nematoda</taxon>
        <taxon>Chromadorea</taxon>
        <taxon>Rhabditida</taxon>
        <taxon>Spirurina</taxon>
        <taxon>Spiruromorpha</taxon>
        <taxon>Filarioidea</taxon>
        <taxon>Onchocercidae</taxon>
        <taxon>Brugia</taxon>
    </lineage>
</organism>
<evidence type="ECO:0000313" key="5">
    <source>
        <dbReference type="WBParaSite" id="Bm1529.1"/>
    </source>
</evidence>
<dbReference type="EMBL" id="LN857020">
    <property type="protein sequence ID" value="CTP81505.1"/>
    <property type="molecule type" value="Genomic_DNA"/>
</dbReference>
<proteinExistence type="predicted"/>
<dbReference type="EMBL" id="CAAKNF010000192">
    <property type="protein sequence ID" value="VIO92731.1"/>
    <property type="molecule type" value="Genomic_DNA"/>
</dbReference>
<dbReference type="OrthoDB" id="5872458at2759"/>
<dbReference type="RefSeq" id="XP_042933815.1">
    <property type="nucleotide sequence ID" value="XM_043077881.1"/>
</dbReference>
<sequence length="513" mass="59491">MQIRFDIINNFFIKFFFFFHISKSTISTSRDSNDSRSSKSKWKIMRPTATGFSKKTFKKSSRHDIIKNYAPKLDERKLFEGCHNMKNMKTKPKDLSKSKSKSISATYSISDYDDDTYVEDMTNAFAIILPEYMIRCTDECDTVFEKIEDIMRPKNFSHSNYNRNDDEATVFERITTVMHPARTKIKTRKLKTMKQPIKSTVEIVGKKNIIMNDTHGEKIRVVATIKKGGDDNPLANVTANKCSIVKSDKPSRKLIKKSKESVMETWEDQYGNKIALTDDLKKLKVTTEEALRKSEDKEVIEKRVKRTNRIVAISRQEAMYKMELKNKKMKSETKEMDDNKLLDILKASKANELDVQYTQYSDDLSSQTNLFEMKKKRKEKKHTTTTPTKQIIEKSKIPLKEITETPVKLTSTETSVSTVPDKCQQLQLPDVKQSEIEVNSISQKKVIGKERSTEVEKNEENVKEEKKMSQNVDEDEVVSEYLTTPLDYYLRGQLANRPSEYDDTTHNPGDRLR</sequence>
<accession>A0A4E9F8U8</accession>
<dbReference type="OMA" id="METWEDQ"/>
<reference evidence="3" key="3">
    <citation type="submission" date="2019-04" db="EMBL/GenBank/DDBJ databases">
        <authorList>
            <person name="Howe K."/>
            <person name="Paulini M."/>
            <person name="Williams G."/>
        </authorList>
    </citation>
    <scope>NUCLEOTIDE SEQUENCE [LARGE SCALE GENOMIC DNA]</scope>
    <source>
        <strain evidence="3">FR3</strain>
    </source>
</reference>
<feature type="compositionally biased region" description="Basic and acidic residues" evidence="1">
    <location>
        <begin position="499"/>
        <end position="513"/>
    </location>
</feature>
<dbReference type="WormBase" id="Bm1529">
    <property type="protein sequence ID" value="BM30784"/>
    <property type="gene ID" value="WBGene00221790"/>
</dbReference>
<feature type="compositionally biased region" description="Basic and acidic residues" evidence="1">
    <location>
        <begin position="449"/>
        <end position="468"/>
    </location>
</feature>
<evidence type="ECO:0000256" key="1">
    <source>
        <dbReference type="SAM" id="MobiDB-lite"/>
    </source>
</evidence>
<feature type="region of interest" description="Disordered" evidence="1">
    <location>
        <begin position="449"/>
        <end position="476"/>
    </location>
</feature>
<protein>
    <submittedName>
        <fullName evidence="2 5">Bm1529</fullName>
    </submittedName>
</protein>
<dbReference type="AlphaFoldDB" id="A0A0I9N8N8"/>
<evidence type="ECO:0000313" key="4">
    <source>
        <dbReference type="Proteomes" id="UP000006672"/>
    </source>
</evidence>
<evidence type="ECO:0000313" key="3">
    <source>
        <dbReference type="EMBL" id="VIO92731.1"/>
    </source>
</evidence>
<evidence type="ECO:0000313" key="2">
    <source>
        <dbReference type="EMBL" id="CTP81505.1"/>
    </source>
</evidence>
<reference evidence="2" key="2">
    <citation type="submission" date="2012-12" db="EMBL/GenBank/DDBJ databases">
        <authorList>
            <person name="Gao Y.W."/>
            <person name="Fan S.T."/>
            <person name="Sun H.T."/>
            <person name="Wang Z."/>
            <person name="Gao X.L."/>
            <person name="Li Y.G."/>
            <person name="Wang T.C."/>
            <person name="Zhang K."/>
            <person name="Xu W.W."/>
            <person name="Yu Z.J."/>
            <person name="Xia X.Z."/>
        </authorList>
    </citation>
    <scope>NUCLEOTIDE SEQUENCE</scope>
    <source>
        <strain evidence="2">FR3</strain>
    </source>
</reference>
<gene>
    <name evidence="2 5 6" type="ORF">Bm1529</name>
    <name evidence="3" type="ORF">BM_BM1529</name>
    <name evidence="2" type="ORF">BM_Bm1529</name>
</gene>
<dbReference type="KEGG" id="bmy:BM_BM1529"/>
<evidence type="ECO:0000313" key="6">
    <source>
        <dbReference type="WormBase" id="Bm1529"/>
    </source>
</evidence>
<name>A0A0I9N8N8_BRUMA</name>
<dbReference type="CTD" id="6097340"/>
<reference evidence="2 4" key="1">
    <citation type="journal article" date="2007" name="Science">
        <title>Draft genome of the filarial nematode parasite Brugia malayi.</title>
        <authorList>
            <person name="Ghedin E."/>
            <person name="Wang S."/>
            <person name="Spiro D."/>
            <person name="Caler E."/>
            <person name="Zhao Q."/>
            <person name="Crabtree J."/>
            <person name="Allen J.E."/>
            <person name="Delcher A.L."/>
            <person name="Guiliano D.B."/>
            <person name="Miranda-Saavedra D."/>
            <person name="Angiuoli S.V."/>
            <person name="Creasy T."/>
            <person name="Amedeo P."/>
            <person name="Haas B."/>
            <person name="El-Sayed N.M."/>
            <person name="Wortman J.R."/>
            <person name="Feldblyum T."/>
            <person name="Tallon L."/>
            <person name="Schatz M."/>
            <person name="Shumway M."/>
            <person name="Koo H."/>
            <person name="Salzberg S.L."/>
            <person name="Schobel S."/>
            <person name="Pertea M."/>
            <person name="Pop M."/>
            <person name="White O."/>
            <person name="Barton G.J."/>
            <person name="Carlow C.K."/>
            <person name="Crawford M.J."/>
            <person name="Daub J."/>
            <person name="Dimmic M.W."/>
            <person name="Estes C.F."/>
            <person name="Foster J.M."/>
            <person name="Ganatra M."/>
            <person name="Gregory W.F."/>
            <person name="Johnson N.M."/>
            <person name="Jin J."/>
            <person name="Komuniecki R."/>
            <person name="Korf I."/>
            <person name="Kumar S."/>
            <person name="Laney S."/>
            <person name="Li B.W."/>
            <person name="Li W."/>
            <person name="Lindblom T.H."/>
            <person name="Lustigman S."/>
            <person name="Ma D."/>
            <person name="Maina C.V."/>
            <person name="Martin D.M."/>
            <person name="McCarter J.P."/>
            <person name="McReynolds L."/>
            <person name="Mitreva M."/>
            <person name="Nutman T.B."/>
            <person name="Parkinson J."/>
            <person name="Peregrin-Alvarez J.M."/>
            <person name="Poole C."/>
            <person name="Ren Q."/>
            <person name="Saunders L."/>
            <person name="Sluder A.E."/>
            <person name="Smith K."/>
            <person name="Stanke M."/>
            <person name="Unnasch T.R."/>
            <person name="Ware J."/>
            <person name="Wei A.D."/>
            <person name="Weil G."/>
            <person name="Williams D.J."/>
            <person name="Zhang Y."/>
            <person name="Williams S.A."/>
            <person name="Fraser-Liggett C."/>
            <person name="Slatko B."/>
            <person name="Blaxter M.L."/>
            <person name="Scott A.L."/>
        </authorList>
    </citation>
    <scope>NUCLEOTIDE SEQUENCE</scope>
    <source>
        <strain evidence="2 4">FR3</strain>
    </source>
</reference>
<feature type="region of interest" description="Disordered" evidence="1">
    <location>
        <begin position="493"/>
        <end position="513"/>
    </location>
</feature>
<accession>A0A0I9N8N8</accession>
<dbReference type="Proteomes" id="UP000006672">
    <property type="component" value="Unassembled WGS sequence"/>
</dbReference>
<keyword evidence="4" id="KW-1185">Reference proteome</keyword>